<dbReference type="EMBL" id="KL597029">
    <property type="protein sequence ID" value="KER20694.1"/>
    <property type="molecule type" value="Genomic_DNA"/>
</dbReference>
<sequence>MQLAPTNCRITLLDMQLLNTPPEIQGEILEVVERFTYLGSCISSDCSVTDGVNAQICKAPVALANLRHLWRQRGISLNLKGRTYQTGGSSENSQGTISLGNFKKHFLPSSDHTSGMSFGTGLPEREYREGYRLLLMNTYGRPRIHGICIPWIFDPECQCVFIATTVSVAGIWESVVYSQELEAMAAMHEAMHGPPSLYLNSKITTHSWSERQPLNDKDKTDPGNLVKILILCINP</sequence>
<organism evidence="1 2">
    <name type="scientific">Opisthorchis viverrini</name>
    <name type="common">Southeast Asian liver fluke</name>
    <dbReference type="NCBI Taxonomy" id="6198"/>
    <lineage>
        <taxon>Eukaryota</taxon>
        <taxon>Metazoa</taxon>
        <taxon>Spiralia</taxon>
        <taxon>Lophotrochozoa</taxon>
        <taxon>Platyhelminthes</taxon>
        <taxon>Trematoda</taxon>
        <taxon>Digenea</taxon>
        <taxon>Opisthorchiida</taxon>
        <taxon>Opisthorchiata</taxon>
        <taxon>Opisthorchiidae</taxon>
        <taxon>Opisthorchis</taxon>
    </lineage>
</organism>
<dbReference type="GeneID" id="20324977"/>
<dbReference type="CTD" id="20324977"/>
<reference evidence="1 2" key="1">
    <citation type="submission" date="2013-11" db="EMBL/GenBank/DDBJ databases">
        <title>Opisthorchis viverrini - life in the bile duct.</title>
        <authorList>
            <person name="Young N.D."/>
            <person name="Nagarajan N."/>
            <person name="Lin S.J."/>
            <person name="Korhonen P.K."/>
            <person name="Jex A.R."/>
            <person name="Hall R.S."/>
            <person name="Safavi-Hemami H."/>
            <person name="Kaewkong W."/>
            <person name="Bertrand D."/>
            <person name="Gao S."/>
            <person name="Seet Q."/>
            <person name="Wongkham S."/>
            <person name="Teh B.T."/>
            <person name="Wongkham C."/>
            <person name="Intapan P.M."/>
            <person name="Maleewong W."/>
            <person name="Yang X."/>
            <person name="Hu M."/>
            <person name="Wang Z."/>
            <person name="Hofmann A."/>
            <person name="Sternberg P.W."/>
            <person name="Tan P."/>
            <person name="Wang J."/>
            <person name="Gasser R.B."/>
        </authorList>
    </citation>
    <scope>NUCLEOTIDE SEQUENCE [LARGE SCALE GENOMIC DNA]</scope>
</reference>
<dbReference type="AlphaFoldDB" id="A0A074ZZX9"/>
<gene>
    <name evidence="1" type="ORF">T265_10809</name>
</gene>
<accession>A0A074ZZX9</accession>
<dbReference type="RefSeq" id="XP_009175548.1">
    <property type="nucleotide sequence ID" value="XM_009177284.1"/>
</dbReference>
<evidence type="ECO:0000313" key="2">
    <source>
        <dbReference type="Proteomes" id="UP000054324"/>
    </source>
</evidence>
<name>A0A074ZZX9_OPIVI</name>
<dbReference type="Proteomes" id="UP000054324">
    <property type="component" value="Unassembled WGS sequence"/>
</dbReference>
<evidence type="ECO:0000313" key="1">
    <source>
        <dbReference type="EMBL" id="KER20694.1"/>
    </source>
</evidence>
<dbReference type="KEGG" id="ovi:T265_10809"/>
<proteinExistence type="predicted"/>
<keyword evidence="2" id="KW-1185">Reference proteome</keyword>
<protein>
    <submittedName>
        <fullName evidence="1">Uncharacterized protein</fullName>
    </submittedName>
</protein>
<dbReference type="OrthoDB" id="425681at2759"/>